<evidence type="ECO:0000313" key="2">
    <source>
        <dbReference type="EMBL" id="OIW23817.1"/>
    </source>
</evidence>
<organism evidence="2 3">
    <name type="scientific">Coniochaeta ligniaria NRRL 30616</name>
    <dbReference type="NCBI Taxonomy" id="1408157"/>
    <lineage>
        <taxon>Eukaryota</taxon>
        <taxon>Fungi</taxon>
        <taxon>Dikarya</taxon>
        <taxon>Ascomycota</taxon>
        <taxon>Pezizomycotina</taxon>
        <taxon>Sordariomycetes</taxon>
        <taxon>Sordariomycetidae</taxon>
        <taxon>Coniochaetales</taxon>
        <taxon>Coniochaetaceae</taxon>
        <taxon>Coniochaeta</taxon>
    </lineage>
</organism>
<sequence>MWRILDSRVVERRCWCVVSVPTPWTGHVRLSGKTGQLPRASKSLTHACPRFSRAGVDLGLVSRPGVECGPLPGGFFTSVVTVVGLDACSPRPQRRRAARERAATGGAMSMIHLGTAPLRVLGMDDRGAAANQPPINQCRNSDLAAPHLRRDHANPDSGHGEPSPAVKSGPIRKRLQTMPTSMVCMQPSRDVAGNSAAGDGLISGAIGGQVKRHGVWTGSSLCLTGGQNECGR</sequence>
<evidence type="ECO:0000313" key="3">
    <source>
        <dbReference type="Proteomes" id="UP000182658"/>
    </source>
</evidence>
<gene>
    <name evidence="2" type="ORF">CONLIGDRAFT_637049</name>
</gene>
<evidence type="ECO:0000256" key="1">
    <source>
        <dbReference type="SAM" id="MobiDB-lite"/>
    </source>
</evidence>
<dbReference type="EMBL" id="KV875105">
    <property type="protein sequence ID" value="OIW23817.1"/>
    <property type="molecule type" value="Genomic_DNA"/>
</dbReference>
<proteinExistence type="predicted"/>
<dbReference type="AlphaFoldDB" id="A0A1J7IRT8"/>
<feature type="region of interest" description="Disordered" evidence="1">
    <location>
        <begin position="148"/>
        <end position="171"/>
    </location>
</feature>
<dbReference type="InParanoid" id="A0A1J7IRT8"/>
<reference evidence="2 3" key="1">
    <citation type="submission" date="2016-10" db="EMBL/GenBank/DDBJ databases">
        <title>Draft genome sequence of Coniochaeta ligniaria NRRL30616, a lignocellulolytic fungus for bioabatement of inhibitors in plant biomass hydrolysates.</title>
        <authorList>
            <consortium name="DOE Joint Genome Institute"/>
            <person name="Jimenez D.J."/>
            <person name="Hector R.E."/>
            <person name="Riley R."/>
            <person name="Sun H."/>
            <person name="Grigoriev I.V."/>
            <person name="Van Elsas J.D."/>
            <person name="Nichols N.N."/>
        </authorList>
    </citation>
    <scope>NUCLEOTIDE SEQUENCE [LARGE SCALE GENOMIC DNA]</scope>
    <source>
        <strain evidence="2 3">NRRL 30616</strain>
    </source>
</reference>
<dbReference type="Proteomes" id="UP000182658">
    <property type="component" value="Unassembled WGS sequence"/>
</dbReference>
<keyword evidence="3" id="KW-1185">Reference proteome</keyword>
<accession>A0A1J7IRT8</accession>
<protein>
    <submittedName>
        <fullName evidence="2">Uncharacterized protein</fullName>
    </submittedName>
</protein>
<name>A0A1J7IRT8_9PEZI</name>